<dbReference type="PATRIC" id="fig|1072256.5.peg.464"/>
<reference evidence="2 3" key="1">
    <citation type="journal article" date="2015" name="Genome Announc.">
        <title>Virulence Factor Genes Detected in the Complete Genome Sequence of Corynebacterium uterequi DSM 45634, Isolated from the Uterus of a Maiden Mare.</title>
        <authorList>
            <person name="Ruckert C."/>
            <person name="Kriete M."/>
            <person name="Jaenicke S."/>
            <person name="Winkler A."/>
            <person name="Tauch A."/>
        </authorList>
    </citation>
    <scope>NUCLEOTIDE SEQUENCE [LARGE SCALE GENOMIC DNA]</scope>
    <source>
        <strain evidence="2 3">DSM 45634</strain>
    </source>
</reference>
<proteinExistence type="predicted"/>
<keyword evidence="3" id="KW-1185">Reference proteome</keyword>
<dbReference type="KEGG" id="cut:CUTER_02345"/>
<accession>A0A0G3HAV9</accession>
<protein>
    <submittedName>
        <fullName evidence="2">Uncharacterized protein</fullName>
    </submittedName>
</protein>
<evidence type="ECO:0000313" key="2">
    <source>
        <dbReference type="EMBL" id="AKK10484.1"/>
    </source>
</evidence>
<feature type="compositionally biased region" description="Basic and acidic residues" evidence="1">
    <location>
        <begin position="222"/>
        <end position="237"/>
    </location>
</feature>
<evidence type="ECO:0000313" key="3">
    <source>
        <dbReference type="Proteomes" id="UP000035548"/>
    </source>
</evidence>
<feature type="region of interest" description="Disordered" evidence="1">
    <location>
        <begin position="214"/>
        <end position="237"/>
    </location>
</feature>
<sequence length="425" mass="46821">MAAHRLGRWVDFAAMSSRSIVPVSLSLNQGDVYTLWAPTWVEHGSQWQAFLGDDTHILGFSSPAELLCYIESTSAHDLASHPQWATFNALPAHRVVPGVKDRYDLVGVPDALAGRASYDNVATAAGVFEVTESLAHVGQAQRAVTFFATHSVLRNVQRGAEHYGGSDGDAEWTAVGRAVLSNWAEVLASIDEVVRVVEPSHSPEQLADAEARIDQAQAAAEAAREKAEQERQAKLDEADPYDTSVWAEAGIDPIKITARGTSVYSLRTYVDGRPVFLGRYGQITTFPSRKHLVRWIIEHDDHDLARVSTWEDVHALATGGDLEVTVHPDNAYSFTGLAEDILEGPDAVDAEQMNRAYELMADAADWAADDSLNSYLLANPRFQDYLSYMLGSTDAAGYRPSKPYQDKADSWREIEDMLIKRLSKF</sequence>
<reference evidence="3" key="2">
    <citation type="submission" date="2015-05" db="EMBL/GenBank/DDBJ databases">
        <title>Complete genome sequence of Corynebacterium uterequi DSM 45634, isolated from the uterus of a maiden mare.</title>
        <authorList>
            <person name="Ruckert C."/>
            <person name="Albersmeier A."/>
            <person name="Winkler A."/>
            <person name="Tauch A."/>
        </authorList>
    </citation>
    <scope>NUCLEOTIDE SEQUENCE [LARGE SCALE GENOMIC DNA]</scope>
    <source>
        <strain evidence="3">DSM 45634</strain>
    </source>
</reference>
<gene>
    <name evidence="2" type="ORF">CUTER_02345</name>
</gene>
<evidence type="ECO:0000256" key="1">
    <source>
        <dbReference type="SAM" id="MobiDB-lite"/>
    </source>
</evidence>
<dbReference type="AlphaFoldDB" id="A0A0G3HAV9"/>
<name>A0A0G3HAV9_9CORY</name>
<dbReference type="Proteomes" id="UP000035548">
    <property type="component" value="Chromosome"/>
</dbReference>
<dbReference type="EMBL" id="CP011546">
    <property type="protein sequence ID" value="AKK10484.1"/>
    <property type="molecule type" value="Genomic_DNA"/>
</dbReference>
<organism evidence="2 3">
    <name type="scientific">Corynebacterium uterequi</name>
    <dbReference type="NCBI Taxonomy" id="1072256"/>
    <lineage>
        <taxon>Bacteria</taxon>
        <taxon>Bacillati</taxon>
        <taxon>Actinomycetota</taxon>
        <taxon>Actinomycetes</taxon>
        <taxon>Mycobacteriales</taxon>
        <taxon>Corynebacteriaceae</taxon>
        <taxon>Corynebacterium</taxon>
    </lineage>
</organism>
<dbReference type="STRING" id="1072256.CUTER_02345"/>